<reference evidence="2 3" key="1">
    <citation type="submission" date="2018-08" db="EMBL/GenBank/DDBJ databases">
        <title>Genomic investigation of the strawberry pathogen Phytophthora fragariae indicates pathogenicity is determined by transcriptional variation in three key races.</title>
        <authorList>
            <person name="Adams T.M."/>
            <person name="Armitage A.D."/>
            <person name="Sobczyk M.K."/>
            <person name="Bates H.J."/>
            <person name="Dunwell J.M."/>
            <person name="Nellist C.F."/>
            <person name="Harrison R.J."/>
        </authorList>
    </citation>
    <scope>NUCLEOTIDE SEQUENCE [LARGE SCALE GENOMIC DNA]</scope>
    <source>
        <strain evidence="2 3">A4</strain>
    </source>
</reference>
<evidence type="ECO:0000313" key="2">
    <source>
        <dbReference type="EMBL" id="KAE9261772.1"/>
    </source>
</evidence>
<organism evidence="2 3">
    <name type="scientific">Phytophthora fragariae</name>
    <dbReference type="NCBI Taxonomy" id="53985"/>
    <lineage>
        <taxon>Eukaryota</taxon>
        <taxon>Sar</taxon>
        <taxon>Stramenopiles</taxon>
        <taxon>Oomycota</taxon>
        <taxon>Peronosporomycetes</taxon>
        <taxon>Peronosporales</taxon>
        <taxon>Peronosporaceae</taxon>
        <taxon>Phytophthora</taxon>
    </lineage>
</organism>
<evidence type="ECO:0000313" key="3">
    <source>
        <dbReference type="Proteomes" id="UP000437068"/>
    </source>
</evidence>
<feature type="compositionally biased region" description="Polar residues" evidence="1">
    <location>
        <begin position="188"/>
        <end position="204"/>
    </location>
</feature>
<feature type="compositionally biased region" description="Basic and acidic residues" evidence="1">
    <location>
        <begin position="108"/>
        <end position="120"/>
    </location>
</feature>
<dbReference type="Proteomes" id="UP000437068">
    <property type="component" value="Unassembled WGS sequence"/>
</dbReference>
<feature type="compositionally biased region" description="Low complexity" evidence="1">
    <location>
        <begin position="54"/>
        <end position="71"/>
    </location>
</feature>
<feature type="non-terminal residue" evidence="2">
    <location>
        <position position="1"/>
    </location>
</feature>
<name>A0A6A4ATM2_9STRA</name>
<protein>
    <submittedName>
        <fullName evidence="2">Uncharacterized protein</fullName>
    </submittedName>
</protein>
<accession>A0A6A4ATM2</accession>
<sequence>SAGSSTSRGCGGHNRSDRDADADGTVVVHTTEDEQQPNEEPDVVRDESRGIAASSNPGTTTRRGRSSATSRDGGHVEGPRRRSDERAEGERHARDAKHVDGTDNAEVADVRVAADDHAARNDNGGVKTTEVPKTTDATTTRSPTKPSPPTTRRRTKAATMGTDTAVTSQPTKTGASTVTNKKPRVTEVLQNTTNAQKTAVEQRR</sequence>
<evidence type="ECO:0000256" key="1">
    <source>
        <dbReference type="SAM" id="MobiDB-lite"/>
    </source>
</evidence>
<dbReference type="AlphaFoldDB" id="A0A6A4ATM2"/>
<feature type="compositionally biased region" description="Basic and acidic residues" evidence="1">
    <location>
        <begin position="72"/>
        <end position="101"/>
    </location>
</feature>
<proteinExistence type="predicted"/>
<comment type="caution">
    <text evidence="2">The sequence shown here is derived from an EMBL/GenBank/DDBJ whole genome shotgun (WGS) entry which is preliminary data.</text>
</comment>
<dbReference type="EMBL" id="QXGE01008561">
    <property type="protein sequence ID" value="KAE9261772.1"/>
    <property type="molecule type" value="Genomic_DNA"/>
</dbReference>
<feature type="compositionally biased region" description="Polar residues" evidence="1">
    <location>
        <begin position="161"/>
        <end position="180"/>
    </location>
</feature>
<gene>
    <name evidence="2" type="ORF">PF001_g32293</name>
</gene>
<feature type="region of interest" description="Disordered" evidence="1">
    <location>
        <begin position="1"/>
        <end position="204"/>
    </location>
</feature>